<accession>A0A9P8UHJ2</accession>
<dbReference type="Gene3D" id="3.50.50.60">
    <property type="entry name" value="FAD/NAD(P)-binding domain"/>
    <property type="match status" value="1"/>
</dbReference>
<evidence type="ECO:0000313" key="2">
    <source>
        <dbReference type="Proteomes" id="UP000758603"/>
    </source>
</evidence>
<dbReference type="EMBL" id="JAGPXC010000006">
    <property type="protein sequence ID" value="KAH6652301.1"/>
    <property type="molecule type" value="Genomic_DNA"/>
</dbReference>
<reference evidence="1" key="1">
    <citation type="journal article" date="2021" name="Nat. Commun.">
        <title>Genetic determinants of endophytism in the Arabidopsis root mycobiome.</title>
        <authorList>
            <person name="Mesny F."/>
            <person name="Miyauchi S."/>
            <person name="Thiergart T."/>
            <person name="Pickel B."/>
            <person name="Atanasova L."/>
            <person name="Karlsson M."/>
            <person name="Huettel B."/>
            <person name="Barry K.W."/>
            <person name="Haridas S."/>
            <person name="Chen C."/>
            <person name="Bauer D."/>
            <person name="Andreopoulos W."/>
            <person name="Pangilinan J."/>
            <person name="LaButti K."/>
            <person name="Riley R."/>
            <person name="Lipzen A."/>
            <person name="Clum A."/>
            <person name="Drula E."/>
            <person name="Henrissat B."/>
            <person name="Kohler A."/>
            <person name="Grigoriev I.V."/>
            <person name="Martin F.M."/>
            <person name="Hacquard S."/>
        </authorList>
    </citation>
    <scope>NUCLEOTIDE SEQUENCE</scope>
    <source>
        <strain evidence="1">MPI-SDFR-AT-0073</strain>
    </source>
</reference>
<dbReference type="Proteomes" id="UP000758603">
    <property type="component" value="Unassembled WGS sequence"/>
</dbReference>
<dbReference type="AlphaFoldDB" id="A0A9P8UHJ2"/>
<comment type="caution">
    <text evidence="1">The sequence shown here is derived from an EMBL/GenBank/DDBJ whole genome shotgun (WGS) entry which is preliminary data.</text>
</comment>
<dbReference type="InterPro" id="IPR036188">
    <property type="entry name" value="FAD/NAD-bd_sf"/>
</dbReference>
<dbReference type="OrthoDB" id="3268858at2759"/>
<dbReference type="GeneID" id="70134870"/>
<keyword evidence="2" id="KW-1185">Reference proteome</keyword>
<dbReference type="Gene3D" id="3.30.560.10">
    <property type="entry name" value="Glucose Oxidase, domain 3"/>
    <property type="match status" value="1"/>
</dbReference>
<sequence length="116" mass="12687">MVGYAIYPSMVDEELSMHEDAARPGRSLFYARVPWYLLLLELSSVANPHILFQYGIDTIVDVPTVGENLQVQMNKMAYPSAPQSFGDETGNVAAQLKTSLTSYAAQVASVNNNVTS</sequence>
<dbReference type="RefSeq" id="XP_045956579.1">
    <property type="nucleotide sequence ID" value="XM_046105979.1"/>
</dbReference>
<protein>
    <submittedName>
        <fullName evidence="1">Uncharacterized protein</fullName>
    </submittedName>
</protein>
<proteinExistence type="predicted"/>
<evidence type="ECO:0000313" key="1">
    <source>
        <dbReference type="EMBL" id="KAH6652301.1"/>
    </source>
</evidence>
<organism evidence="1 2">
    <name type="scientific">Truncatella angustata</name>
    <dbReference type="NCBI Taxonomy" id="152316"/>
    <lineage>
        <taxon>Eukaryota</taxon>
        <taxon>Fungi</taxon>
        <taxon>Dikarya</taxon>
        <taxon>Ascomycota</taxon>
        <taxon>Pezizomycotina</taxon>
        <taxon>Sordariomycetes</taxon>
        <taxon>Xylariomycetidae</taxon>
        <taxon>Amphisphaeriales</taxon>
        <taxon>Sporocadaceae</taxon>
        <taxon>Truncatella</taxon>
    </lineage>
</organism>
<name>A0A9P8UHJ2_9PEZI</name>
<gene>
    <name evidence="1" type="ORF">BKA67DRAFT_648174</name>
</gene>